<name>A0ABQ1C2C5_9MYCO</name>
<comment type="caution">
    <text evidence="2">The sequence shown here is derived from an EMBL/GenBank/DDBJ whole genome shotgun (WGS) entry which is preliminary data.</text>
</comment>
<dbReference type="InterPro" id="IPR011706">
    <property type="entry name" value="Cu-oxidase_C"/>
</dbReference>
<dbReference type="InterPro" id="IPR008972">
    <property type="entry name" value="Cupredoxin"/>
</dbReference>
<proteinExistence type="predicted"/>
<evidence type="ECO:0000259" key="1">
    <source>
        <dbReference type="Pfam" id="PF07731"/>
    </source>
</evidence>
<reference evidence="2 3" key="1">
    <citation type="journal article" date="2019" name="Emerg. Microbes Infect.">
        <title>Comprehensive subspecies identification of 175 nontuberculous mycobacteria species based on 7547 genomic profiles.</title>
        <authorList>
            <person name="Matsumoto Y."/>
            <person name="Kinjo T."/>
            <person name="Motooka D."/>
            <person name="Nabeya D."/>
            <person name="Jung N."/>
            <person name="Uechi K."/>
            <person name="Horii T."/>
            <person name="Iida T."/>
            <person name="Fujita J."/>
            <person name="Nakamura S."/>
        </authorList>
    </citation>
    <scope>NUCLEOTIDE SEQUENCE [LARGE SCALE GENOMIC DNA]</scope>
    <source>
        <strain evidence="2 3">JCM 18565</strain>
    </source>
</reference>
<feature type="domain" description="Plastocyanin-like" evidence="1">
    <location>
        <begin position="10"/>
        <end position="99"/>
    </location>
</feature>
<dbReference type="Proteomes" id="UP000465240">
    <property type="component" value="Unassembled WGS sequence"/>
</dbReference>
<evidence type="ECO:0000313" key="3">
    <source>
        <dbReference type="Proteomes" id="UP000465240"/>
    </source>
</evidence>
<dbReference type="EMBL" id="BLKX01000001">
    <property type="protein sequence ID" value="GFG78455.1"/>
    <property type="molecule type" value="Genomic_DNA"/>
</dbReference>
<dbReference type="Pfam" id="PF07731">
    <property type="entry name" value="Cu-oxidase_2"/>
    <property type="match status" value="1"/>
</dbReference>
<evidence type="ECO:0000313" key="2">
    <source>
        <dbReference type="EMBL" id="GFG78455.1"/>
    </source>
</evidence>
<gene>
    <name evidence="2" type="ORF">MPRG_17310</name>
</gene>
<dbReference type="Gene3D" id="2.60.40.420">
    <property type="entry name" value="Cupredoxins - blue copper proteins"/>
    <property type="match status" value="1"/>
</dbReference>
<dbReference type="SUPFAM" id="SSF49503">
    <property type="entry name" value="Cupredoxins"/>
    <property type="match status" value="1"/>
</dbReference>
<organism evidence="2 3">
    <name type="scientific">Mycobacterium paragordonae</name>
    <dbReference type="NCBI Taxonomy" id="1389713"/>
    <lineage>
        <taxon>Bacteria</taxon>
        <taxon>Bacillati</taxon>
        <taxon>Actinomycetota</taxon>
        <taxon>Actinomycetes</taxon>
        <taxon>Mycobacteriales</taxon>
        <taxon>Mycobacteriaceae</taxon>
        <taxon>Mycobacterium</taxon>
    </lineage>
</organism>
<sequence>MPAKAPQQVLDLKLSSPVNGYTWPINGRLYDPPNNPLDVTAGQRVRLRLINESMMYHPIHLHGHTFEVQAADGTPRARKDTVLVPPLQTVQVDFGTNNP</sequence>
<keyword evidence="3" id="KW-1185">Reference proteome</keyword>
<protein>
    <recommendedName>
        <fullName evidence="1">Plastocyanin-like domain-containing protein</fullName>
    </recommendedName>
</protein>
<accession>A0ABQ1C2C5</accession>